<evidence type="ECO:0000313" key="2">
    <source>
        <dbReference type="Proteomes" id="UP000249555"/>
    </source>
</evidence>
<gene>
    <name evidence="1" type="ORF">DI640_01235</name>
</gene>
<protein>
    <submittedName>
        <fullName evidence="1">Uncharacterized protein</fullName>
    </submittedName>
</protein>
<accession>A0A2W4Z6L6</accession>
<dbReference type="EMBL" id="QFMX01000001">
    <property type="protein sequence ID" value="PZO77127.1"/>
    <property type="molecule type" value="Genomic_DNA"/>
</dbReference>
<sequence>MACARGDAAFASTCTVEQAQGSEGLILTVRHPDGAFRRLLVTQDGRGVIAADGAEVAKVTITGADGIEVALGGDRFRLPATVKDAAKTS</sequence>
<reference evidence="1 2" key="1">
    <citation type="submission" date="2017-08" db="EMBL/GenBank/DDBJ databases">
        <title>Infants hospitalized years apart are colonized by the same room-sourced microbial strains.</title>
        <authorList>
            <person name="Brooks B."/>
            <person name="Olm M.R."/>
            <person name="Firek B.A."/>
            <person name="Baker R."/>
            <person name="Thomas B.C."/>
            <person name="Morowitz M.J."/>
            <person name="Banfield J.F."/>
        </authorList>
    </citation>
    <scope>NUCLEOTIDE SEQUENCE [LARGE SCALE GENOMIC DNA]</scope>
    <source>
        <strain evidence="1">S2_018_000_R3_119</strain>
    </source>
</reference>
<organism evidence="1 2">
    <name type="scientific">Sphingomonas taxi</name>
    <dbReference type="NCBI Taxonomy" id="1549858"/>
    <lineage>
        <taxon>Bacteria</taxon>
        <taxon>Pseudomonadati</taxon>
        <taxon>Pseudomonadota</taxon>
        <taxon>Alphaproteobacteria</taxon>
        <taxon>Sphingomonadales</taxon>
        <taxon>Sphingomonadaceae</taxon>
        <taxon>Sphingomonas</taxon>
    </lineage>
</organism>
<comment type="caution">
    <text evidence="1">The sequence shown here is derived from an EMBL/GenBank/DDBJ whole genome shotgun (WGS) entry which is preliminary data.</text>
</comment>
<dbReference type="Proteomes" id="UP000249555">
    <property type="component" value="Unassembled WGS sequence"/>
</dbReference>
<dbReference type="AlphaFoldDB" id="A0A2W4Z6L6"/>
<name>A0A2W4Z6L6_9SPHN</name>
<evidence type="ECO:0000313" key="1">
    <source>
        <dbReference type="EMBL" id="PZO77127.1"/>
    </source>
</evidence>
<proteinExistence type="predicted"/>